<protein>
    <recommendedName>
        <fullName evidence="1">NolW-like domain-containing protein</fullName>
    </recommendedName>
</protein>
<evidence type="ECO:0000313" key="2">
    <source>
        <dbReference type="EMBL" id="GAH87550.1"/>
    </source>
</evidence>
<proteinExistence type="predicted"/>
<comment type="caution">
    <text evidence="2">The sequence shown here is derived from an EMBL/GenBank/DDBJ whole genome shotgun (WGS) entry which is preliminary data.</text>
</comment>
<dbReference type="InterPro" id="IPR038591">
    <property type="entry name" value="NolW-like_sf"/>
</dbReference>
<accession>X1K1K6</accession>
<dbReference type="AlphaFoldDB" id="X1K1K6"/>
<name>X1K1K6_9ZZZZ</name>
<evidence type="ECO:0000259" key="1">
    <source>
        <dbReference type="Pfam" id="PF03958"/>
    </source>
</evidence>
<gene>
    <name evidence="2" type="ORF">S03H2_61964</name>
</gene>
<dbReference type="Gene3D" id="3.30.1370.120">
    <property type="match status" value="1"/>
</dbReference>
<feature type="domain" description="NolW-like" evidence="1">
    <location>
        <begin position="9"/>
        <end position="93"/>
    </location>
</feature>
<dbReference type="InterPro" id="IPR005644">
    <property type="entry name" value="NolW-like"/>
</dbReference>
<reference evidence="2" key="1">
    <citation type="journal article" date="2014" name="Front. Microbiol.">
        <title>High frequency of phylogenetically diverse reductive dehalogenase-homologous genes in deep subseafloor sedimentary metagenomes.</title>
        <authorList>
            <person name="Kawai M."/>
            <person name="Futagami T."/>
            <person name="Toyoda A."/>
            <person name="Takaki Y."/>
            <person name="Nishi S."/>
            <person name="Hori S."/>
            <person name="Arai W."/>
            <person name="Tsubouchi T."/>
            <person name="Morono Y."/>
            <person name="Uchiyama I."/>
            <person name="Ito T."/>
            <person name="Fujiyama A."/>
            <person name="Inagaki F."/>
            <person name="Takami H."/>
        </authorList>
    </citation>
    <scope>NUCLEOTIDE SEQUENCE</scope>
    <source>
        <strain evidence="2">Expedition CK06-06</strain>
    </source>
</reference>
<sequence>SGLFQMEHFKLKYADPDEVKEKLEELYDATSTSGRGGYTSIYYFGDSRGGSAMSADTVRVISYGTRKQVTVIASAENMEKVRQQIEEWDVPIPVDELKPRIIELHNSDPVQMAELLRTVVF</sequence>
<dbReference type="EMBL" id="BARU01040040">
    <property type="protein sequence ID" value="GAH87550.1"/>
    <property type="molecule type" value="Genomic_DNA"/>
</dbReference>
<dbReference type="Pfam" id="PF03958">
    <property type="entry name" value="Secretin_N"/>
    <property type="match status" value="1"/>
</dbReference>
<organism evidence="2">
    <name type="scientific">marine sediment metagenome</name>
    <dbReference type="NCBI Taxonomy" id="412755"/>
    <lineage>
        <taxon>unclassified sequences</taxon>
        <taxon>metagenomes</taxon>
        <taxon>ecological metagenomes</taxon>
    </lineage>
</organism>
<feature type="non-terminal residue" evidence="2">
    <location>
        <position position="1"/>
    </location>
</feature>